<dbReference type="EMBL" id="CP092488">
    <property type="protein sequence ID" value="UMB70018.1"/>
    <property type="molecule type" value="Genomic_DNA"/>
</dbReference>
<dbReference type="InterPro" id="IPR006311">
    <property type="entry name" value="TAT_signal"/>
</dbReference>
<accession>A0ABY3VKS2</accession>
<gene>
    <name evidence="2" type="ORF">MKK62_01260</name>
</gene>
<proteinExistence type="predicted"/>
<feature type="chain" id="PRO_5045267411" description="PE-PPE domain-containing protein" evidence="1">
    <location>
        <begin position="30"/>
        <end position="225"/>
    </location>
</feature>
<name>A0ABY3VKS2_9MYCO</name>
<dbReference type="PROSITE" id="PS51318">
    <property type="entry name" value="TAT"/>
    <property type="match status" value="1"/>
</dbReference>
<evidence type="ECO:0000256" key="1">
    <source>
        <dbReference type="SAM" id="SignalP"/>
    </source>
</evidence>
<organism evidence="2 3">
    <name type="scientific">Mycobacterium paraterrae</name>
    <dbReference type="NCBI Taxonomy" id="577492"/>
    <lineage>
        <taxon>Bacteria</taxon>
        <taxon>Bacillati</taxon>
        <taxon>Actinomycetota</taxon>
        <taxon>Actinomycetes</taxon>
        <taxon>Mycobacteriales</taxon>
        <taxon>Mycobacteriaceae</taxon>
        <taxon>Mycobacterium</taxon>
    </lineage>
</organism>
<evidence type="ECO:0000313" key="2">
    <source>
        <dbReference type="EMBL" id="UMB70018.1"/>
    </source>
</evidence>
<evidence type="ECO:0000313" key="3">
    <source>
        <dbReference type="Proteomes" id="UP001055336"/>
    </source>
</evidence>
<dbReference type="Proteomes" id="UP001055336">
    <property type="component" value="Chromosome"/>
</dbReference>
<reference evidence="2" key="1">
    <citation type="submission" date="2022-08" db="EMBL/GenBank/DDBJ databases">
        <title>Whole genome sequencing of non-tuberculosis mycobacteria type-strains.</title>
        <authorList>
            <person name="Igarashi Y."/>
            <person name="Osugi A."/>
            <person name="Mitarai S."/>
        </authorList>
    </citation>
    <scope>NUCLEOTIDE SEQUENCE</scope>
    <source>
        <strain evidence="2">DSM 45127</strain>
    </source>
</reference>
<dbReference type="RefSeq" id="WP_240261748.1">
    <property type="nucleotide sequence ID" value="NZ_CP092488.2"/>
</dbReference>
<keyword evidence="3" id="KW-1185">Reference proteome</keyword>
<evidence type="ECO:0008006" key="4">
    <source>
        <dbReference type="Google" id="ProtNLM"/>
    </source>
</evidence>
<protein>
    <recommendedName>
        <fullName evidence="4">PE-PPE domain-containing protein</fullName>
    </recommendedName>
</protein>
<keyword evidence="1" id="KW-0732">Signal</keyword>
<feature type="signal peptide" evidence="1">
    <location>
        <begin position="1"/>
        <end position="29"/>
    </location>
</feature>
<sequence>MDQRRLFLVLGVAVSGLAAAVAPATLAHADDGFSDQGLSLVSGGHHVPYTPLGPDGYVGFQPLFTEWQQYQPTNVLIGGTTVGSYNVFESDYATPWSDESVYTFGTATSGGTDPGGLAGATVTDSAFFPSFNAATEQEPPADVTAALHDINVVFGNGQVDNLLSTTLGTYYSVDDPGVGSAFWFEAPGSTDATLLWSGLADTSAALAAVENLSSLLPPDVWYPGI</sequence>